<dbReference type="InterPro" id="IPR005901">
    <property type="entry name" value="GLPGLI"/>
</dbReference>
<dbReference type="STRING" id="1189621.A3SI_18829"/>
<feature type="chain" id="PRO_5003700196" description="GLPGLI family protein" evidence="1">
    <location>
        <begin position="20"/>
        <end position="200"/>
    </location>
</feature>
<dbReference type="EMBL" id="AJYA01000070">
    <property type="protein sequence ID" value="EIM72987.1"/>
    <property type="molecule type" value="Genomic_DNA"/>
</dbReference>
<dbReference type="AlphaFoldDB" id="I5BTT5"/>
<keyword evidence="3" id="KW-1185">Reference proteome</keyword>
<protein>
    <recommendedName>
        <fullName evidence="4">GLPGLI family protein</fullName>
    </recommendedName>
</protein>
<keyword evidence="1" id="KW-0732">Signal</keyword>
<sequence length="200" mass="22804">MKKITFTAALCLILSLVQAQQTLQVTYMTGAPHLNDQDEIFLFISDNLSEFFFPIEARTWVTPQGFQAERYHFYYSMFFKEDGSRHVVRTLEDGTRLNATYTPKPMPWQLTNETKEILGYTCQKAVLPKEHGFADHQMGDVIAWFTPGIEAQLGPNKYTGLPGLILQITYTEWTGHGAIATKIKQVDREISLPEDMGFTV</sequence>
<comment type="caution">
    <text evidence="2">The sequence shown here is derived from an EMBL/GenBank/DDBJ whole genome shotgun (WGS) entry which is preliminary data.</text>
</comment>
<evidence type="ECO:0000313" key="2">
    <source>
        <dbReference type="EMBL" id="EIM72987.1"/>
    </source>
</evidence>
<dbReference type="RefSeq" id="WP_009057350.1">
    <property type="nucleotide sequence ID" value="NZ_AJYA01000070.1"/>
</dbReference>
<feature type="signal peptide" evidence="1">
    <location>
        <begin position="1"/>
        <end position="19"/>
    </location>
</feature>
<dbReference type="OrthoDB" id="1440774at2"/>
<dbReference type="NCBIfam" id="TIGR01200">
    <property type="entry name" value="GLPGLI"/>
    <property type="match status" value="1"/>
</dbReference>
<accession>I5BTT5</accession>
<dbReference type="Pfam" id="PF09697">
    <property type="entry name" value="Porph_ging"/>
    <property type="match status" value="1"/>
</dbReference>
<evidence type="ECO:0000256" key="1">
    <source>
        <dbReference type="SAM" id="SignalP"/>
    </source>
</evidence>
<name>I5BTT5_9BACT</name>
<organism evidence="2 3">
    <name type="scientific">Nitritalea halalkaliphila LW7</name>
    <dbReference type="NCBI Taxonomy" id="1189621"/>
    <lineage>
        <taxon>Bacteria</taxon>
        <taxon>Pseudomonadati</taxon>
        <taxon>Bacteroidota</taxon>
        <taxon>Cytophagia</taxon>
        <taxon>Cytophagales</taxon>
        <taxon>Cyclobacteriaceae</taxon>
        <taxon>Nitritalea</taxon>
    </lineage>
</organism>
<dbReference type="Proteomes" id="UP000005551">
    <property type="component" value="Unassembled WGS sequence"/>
</dbReference>
<gene>
    <name evidence="2" type="ORF">A3SI_18829</name>
</gene>
<reference evidence="2 3" key="1">
    <citation type="submission" date="2012-05" db="EMBL/GenBank/DDBJ databases">
        <title>Genome sequence of Nitritalea halalkaliphila LW7.</title>
        <authorList>
            <person name="Jangir P.K."/>
            <person name="Singh A."/>
            <person name="Shivaji S."/>
            <person name="Sharma R."/>
        </authorList>
    </citation>
    <scope>NUCLEOTIDE SEQUENCE [LARGE SCALE GENOMIC DNA]</scope>
    <source>
        <strain evidence="2 3">LW7</strain>
    </source>
</reference>
<proteinExistence type="predicted"/>
<evidence type="ECO:0008006" key="4">
    <source>
        <dbReference type="Google" id="ProtNLM"/>
    </source>
</evidence>
<evidence type="ECO:0000313" key="3">
    <source>
        <dbReference type="Proteomes" id="UP000005551"/>
    </source>
</evidence>
<dbReference type="PATRIC" id="fig|1189621.3.peg.3908"/>